<accession>A0A7X0TVP8</accession>
<organism evidence="2 3">
    <name type="scientific">Nonomuraea rubra</name>
    <dbReference type="NCBI Taxonomy" id="46180"/>
    <lineage>
        <taxon>Bacteria</taxon>
        <taxon>Bacillati</taxon>
        <taxon>Actinomycetota</taxon>
        <taxon>Actinomycetes</taxon>
        <taxon>Streptosporangiales</taxon>
        <taxon>Streptosporangiaceae</taxon>
        <taxon>Nonomuraea</taxon>
    </lineage>
</organism>
<keyword evidence="3" id="KW-1185">Reference proteome</keyword>
<dbReference type="PROSITE" id="PS51462">
    <property type="entry name" value="NUDIX"/>
    <property type="match status" value="1"/>
</dbReference>
<proteinExistence type="predicted"/>
<name>A0A7X0TVP8_9ACTN</name>
<dbReference type="Gene3D" id="3.90.79.10">
    <property type="entry name" value="Nucleoside Triphosphate Pyrophosphohydrolase"/>
    <property type="match status" value="1"/>
</dbReference>
<gene>
    <name evidence="2" type="ORF">HD593_000497</name>
</gene>
<dbReference type="Pfam" id="PF00293">
    <property type="entry name" value="NUDIX"/>
    <property type="match status" value="1"/>
</dbReference>
<evidence type="ECO:0000313" key="3">
    <source>
        <dbReference type="Proteomes" id="UP000565579"/>
    </source>
</evidence>
<evidence type="ECO:0000313" key="2">
    <source>
        <dbReference type="EMBL" id="MBB6545702.1"/>
    </source>
</evidence>
<dbReference type="InterPro" id="IPR000086">
    <property type="entry name" value="NUDIX_hydrolase_dom"/>
</dbReference>
<dbReference type="PANTHER" id="PTHR43736:SF2">
    <property type="entry name" value="MUTT_NUDIX FAMILY PROTEIN"/>
    <property type="match status" value="1"/>
</dbReference>
<dbReference type="PANTHER" id="PTHR43736">
    <property type="entry name" value="ADP-RIBOSE PYROPHOSPHATASE"/>
    <property type="match status" value="1"/>
</dbReference>
<dbReference type="RefSeq" id="WP_185100509.1">
    <property type="nucleotide sequence ID" value="NZ_BAAAXY010000224.1"/>
</dbReference>
<protein>
    <submittedName>
        <fullName evidence="2">8-oxo-dGTP pyrophosphatase MutT (NUDIX family)</fullName>
    </submittedName>
</protein>
<reference evidence="2 3" key="1">
    <citation type="submission" date="2020-08" db="EMBL/GenBank/DDBJ databases">
        <title>Sequencing the genomes of 1000 actinobacteria strains.</title>
        <authorList>
            <person name="Klenk H.-P."/>
        </authorList>
    </citation>
    <scope>NUCLEOTIDE SEQUENCE [LARGE SCALE GENOMIC DNA]</scope>
    <source>
        <strain evidence="2 3">DSM 43768</strain>
    </source>
</reference>
<sequence>MTDPTRPFSRIKIRTGALVFCGQQVALIRRDRPSGSHYTTPGGNVHTGEDLLDALSRELAEELELDLADATSPELCWIQDSMVTRPGPTPPPRKIHMTFRCHIVPEVRARLATVEYDELPGGGSEPGIVEWIDYQKAVELPLYPLIGRAVSALPAPDAPAGNPYLPSITDENYTWR</sequence>
<dbReference type="Proteomes" id="UP000565579">
    <property type="component" value="Unassembled WGS sequence"/>
</dbReference>
<dbReference type="AlphaFoldDB" id="A0A7X0TVP8"/>
<feature type="domain" description="Nudix hydrolase" evidence="1">
    <location>
        <begin position="3"/>
        <end position="154"/>
    </location>
</feature>
<dbReference type="EMBL" id="JACHMI010000001">
    <property type="protein sequence ID" value="MBB6545702.1"/>
    <property type="molecule type" value="Genomic_DNA"/>
</dbReference>
<evidence type="ECO:0000259" key="1">
    <source>
        <dbReference type="PROSITE" id="PS51462"/>
    </source>
</evidence>
<dbReference type="InterPro" id="IPR015797">
    <property type="entry name" value="NUDIX_hydrolase-like_dom_sf"/>
</dbReference>
<dbReference type="SUPFAM" id="SSF55811">
    <property type="entry name" value="Nudix"/>
    <property type="match status" value="1"/>
</dbReference>
<comment type="caution">
    <text evidence="2">The sequence shown here is derived from an EMBL/GenBank/DDBJ whole genome shotgun (WGS) entry which is preliminary data.</text>
</comment>